<keyword evidence="6 13" id="KW-0732">Signal</keyword>
<dbReference type="GO" id="GO:0042391">
    <property type="term" value="P:regulation of membrane potential"/>
    <property type="evidence" value="ECO:0007669"/>
    <property type="project" value="UniProtKB-ARBA"/>
</dbReference>
<evidence type="ECO:0000313" key="16">
    <source>
        <dbReference type="EMBL" id="KAI1702056.1"/>
    </source>
</evidence>
<comment type="pathway">
    <text evidence="2">Lipid metabolism; sphingolipid metabolism.</text>
</comment>
<comment type="catalytic activity">
    <reaction evidence="10">
        <text>a beta-D-glucosylceramide + H2O = an N-acyl-sphingoid base + D-glucose</text>
        <dbReference type="Rhea" id="RHEA:81447"/>
        <dbReference type="ChEBI" id="CHEBI:4167"/>
        <dbReference type="ChEBI" id="CHEBI:15377"/>
        <dbReference type="ChEBI" id="CHEBI:83264"/>
        <dbReference type="ChEBI" id="CHEBI:83273"/>
    </reaction>
    <physiologicalReaction direction="left-to-right" evidence="10">
        <dbReference type="Rhea" id="RHEA:81448"/>
    </physiologicalReaction>
</comment>
<dbReference type="GO" id="GO:0006066">
    <property type="term" value="P:alcohol metabolic process"/>
    <property type="evidence" value="ECO:0007669"/>
    <property type="project" value="UniProtKB-ARBA"/>
</dbReference>
<evidence type="ECO:0000259" key="15">
    <source>
        <dbReference type="Pfam" id="PF17189"/>
    </source>
</evidence>
<comment type="catalytic activity">
    <reaction evidence="1">
        <text>a beta-D-glucosyl-(1&lt;-&gt;1')-N-acylsphing-4-enine + H2O = an N-acylsphing-4-enine + D-glucose</text>
        <dbReference type="Rhea" id="RHEA:13269"/>
        <dbReference type="ChEBI" id="CHEBI:4167"/>
        <dbReference type="ChEBI" id="CHEBI:15377"/>
        <dbReference type="ChEBI" id="CHEBI:22801"/>
        <dbReference type="ChEBI" id="CHEBI:52639"/>
        <dbReference type="EC" id="3.2.1.45"/>
    </reaction>
    <physiologicalReaction direction="left-to-right" evidence="1">
        <dbReference type="Rhea" id="RHEA:13270"/>
    </physiologicalReaction>
</comment>
<dbReference type="GO" id="GO:0051246">
    <property type="term" value="P:regulation of protein metabolic process"/>
    <property type="evidence" value="ECO:0007669"/>
    <property type="project" value="UniProtKB-ARBA"/>
</dbReference>
<dbReference type="GO" id="GO:0006680">
    <property type="term" value="P:glucosylceramide catabolic process"/>
    <property type="evidence" value="ECO:0007669"/>
    <property type="project" value="TreeGrafter"/>
</dbReference>
<accession>A0AAD4MRN7</accession>
<dbReference type="InterPro" id="IPR013780">
    <property type="entry name" value="Glyco_hydro_b"/>
</dbReference>
<feature type="chain" id="PRO_5042112730" description="Glucosylceramidase" evidence="13">
    <location>
        <begin position="31"/>
        <end position="553"/>
    </location>
</feature>
<dbReference type="InterPro" id="IPR017853">
    <property type="entry name" value="GH"/>
</dbReference>
<dbReference type="GO" id="GO:0005102">
    <property type="term" value="F:signaling receptor binding"/>
    <property type="evidence" value="ECO:0007669"/>
    <property type="project" value="UniProtKB-ARBA"/>
</dbReference>
<dbReference type="Gene3D" id="3.20.20.80">
    <property type="entry name" value="Glycosidases"/>
    <property type="match status" value="1"/>
</dbReference>
<dbReference type="SUPFAM" id="SSF51445">
    <property type="entry name" value="(Trans)glycosidases"/>
    <property type="match status" value="1"/>
</dbReference>
<evidence type="ECO:0000256" key="8">
    <source>
        <dbReference type="ARBA" id="ARBA00022919"/>
    </source>
</evidence>
<evidence type="ECO:0000256" key="9">
    <source>
        <dbReference type="ARBA" id="ARBA00023098"/>
    </source>
</evidence>
<evidence type="ECO:0000256" key="12">
    <source>
        <dbReference type="RuleBase" id="RU361188"/>
    </source>
</evidence>
<dbReference type="InterPro" id="IPR033452">
    <property type="entry name" value="GH30_C"/>
</dbReference>
<dbReference type="InterPro" id="IPR001139">
    <property type="entry name" value="Glyco_hydro_30"/>
</dbReference>
<protein>
    <recommendedName>
        <fullName evidence="5 12">Glucosylceramidase</fullName>
        <ecNumber evidence="5 12">3.2.1.45</ecNumber>
    </recommendedName>
</protein>
<evidence type="ECO:0000313" key="17">
    <source>
        <dbReference type="Proteomes" id="UP001201812"/>
    </source>
</evidence>
<dbReference type="GO" id="GO:0032006">
    <property type="term" value="P:regulation of TOR signaling"/>
    <property type="evidence" value="ECO:0007669"/>
    <property type="project" value="UniProtKB-ARBA"/>
</dbReference>
<dbReference type="EC" id="3.2.1.45" evidence="5 12"/>
<dbReference type="Pfam" id="PF17189">
    <property type="entry name" value="Glyco_hydro_30C"/>
    <property type="match status" value="1"/>
</dbReference>
<dbReference type="GO" id="GO:0016758">
    <property type="term" value="F:hexosyltransferase activity"/>
    <property type="evidence" value="ECO:0007669"/>
    <property type="project" value="UniProtKB-ARBA"/>
</dbReference>
<organism evidence="16 17">
    <name type="scientific">Ditylenchus destructor</name>
    <dbReference type="NCBI Taxonomy" id="166010"/>
    <lineage>
        <taxon>Eukaryota</taxon>
        <taxon>Metazoa</taxon>
        <taxon>Ecdysozoa</taxon>
        <taxon>Nematoda</taxon>
        <taxon>Chromadorea</taxon>
        <taxon>Rhabditida</taxon>
        <taxon>Tylenchina</taxon>
        <taxon>Tylenchomorpha</taxon>
        <taxon>Sphaerularioidea</taxon>
        <taxon>Anguinidae</taxon>
        <taxon>Anguininae</taxon>
        <taxon>Ditylenchus</taxon>
    </lineage>
</organism>
<feature type="domain" description="Glycosyl hydrolase family 30 beta sandwich" evidence="15">
    <location>
        <begin position="494"/>
        <end position="549"/>
    </location>
</feature>
<dbReference type="Pfam" id="PF02055">
    <property type="entry name" value="Glyco_hydro_30"/>
    <property type="match status" value="1"/>
</dbReference>
<keyword evidence="7 12" id="KW-0378">Hydrolase</keyword>
<keyword evidence="17" id="KW-1185">Reference proteome</keyword>
<dbReference type="Gene3D" id="2.60.40.1180">
    <property type="entry name" value="Golgi alpha-mannosidase II"/>
    <property type="match status" value="1"/>
</dbReference>
<reference evidence="16" key="1">
    <citation type="submission" date="2022-01" db="EMBL/GenBank/DDBJ databases">
        <title>Genome Sequence Resource for Two Populations of Ditylenchus destructor, the Migratory Endoparasitic Phytonematode.</title>
        <authorList>
            <person name="Zhang H."/>
            <person name="Lin R."/>
            <person name="Xie B."/>
        </authorList>
    </citation>
    <scope>NUCLEOTIDE SEQUENCE</scope>
    <source>
        <strain evidence="16">BazhouSP</strain>
    </source>
</reference>
<comment type="caution">
    <text evidence="16">The sequence shown here is derived from an EMBL/GenBank/DDBJ whole genome shotgun (WGS) entry which is preliminary data.</text>
</comment>
<evidence type="ECO:0000259" key="14">
    <source>
        <dbReference type="Pfam" id="PF02055"/>
    </source>
</evidence>
<comment type="similarity">
    <text evidence="4 12">Belongs to the glycosyl hydrolase 30 family.</text>
</comment>
<keyword evidence="8 12" id="KW-0746">Sphingolipid metabolism</keyword>
<dbReference type="GO" id="GO:0005764">
    <property type="term" value="C:lysosome"/>
    <property type="evidence" value="ECO:0007669"/>
    <property type="project" value="UniProtKB-ARBA"/>
</dbReference>
<dbReference type="GO" id="GO:0006914">
    <property type="term" value="P:autophagy"/>
    <property type="evidence" value="ECO:0007669"/>
    <property type="project" value="UniProtKB-ARBA"/>
</dbReference>
<evidence type="ECO:0000256" key="4">
    <source>
        <dbReference type="ARBA" id="ARBA00005382"/>
    </source>
</evidence>
<dbReference type="AlphaFoldDB" id="A0AAD4MRN7"/>
<evidence type="ECO:0000256" key="10">
    <source>
        <dbReference type="ARBA" id="ARBA00050474"/>
    </source>
</evidence>
<dbReference type="GO" id="GO:0007040">
    <property type="term" value="P:lysosome organization"/>
    <property type="evidence" value="ECO:0007669"/>
    <property type="project" value="UniProtKB-ARBA"/>
</dbReference>
<comment type="catalytic activity">
    <reaction evidence="11">
        <text>an N-acyl-1-beta-D-glucosyl-15-methylhexadecasphing-4-enine + H2O = an N-acyl-15-methylhexadecasphing-4-enine + D-glucose</text>
        <dbReference type="Rhea" id="RHEA:34755"/>
        <dbReference type="ChEBI" id="CHEBI:4167"/>
        <dbReference type="ChEBI" id="CHEBI:15377"/>
        <dbReference type="ChEBI" id="CHEBI:70815"/>
        <dbReference type="ChEBI" id="CHEBI:70846"/>
    </reaction>
    <physiologicalReaction direction="left-to-right" evidence="11">
        <dbReference type="Rhea" id="RHEA:34756"/>
    </physiologicalReaction>
</comment>
<keyword evidence="9 12" id="KW-0443">Lipid metabolism</keyword>
<evidence type="ECO:0000256" key="5">
    <source>
        <dbReference type="ARBA" id="ARBA00012658"/>
    </source>
</evidence>
<dbReference type="PANTHER" id="PTHR11069:SF23">
    <property type="entry name" value="LYSOSOMAL ACID GLUCOSYLCERAMIDASE"/>
    <property type="match status" value="1"/>
</dbReference>
<keyword evidence="12" id="KW-0326">Glycosidase</keyword>
<sequence>MILKYCTLDRFPHRLIIFCCILSLLHSVHFFNLNPSAAADSACNKRKYESGIVCVCNSSYCDEYTPVGRLPNEKVVIFTSSESGKRFLKSHTVFVRDGICVAKSFRKQLLYGGGPEDEDLISVEIYSTKQFQKILGFGGAFTDAAGININRLSLGARTKLLEAYYSEKGIEYSLGRVPIASCDFSTREYSYLDTPDDFELKTFALAQEDYELKIPFIRSALEMTKGQFRLLASPWSAPGWMKTIGQMKGGGKLKGDIGGMYFKTYAKYFVRFFEEYAKSGIDFWGLTIQNDPAFGADEYYPWQAMYYSHEMQSRVQYPRMYPLVDLKILAHDAERTILLEAAEKIYDTNPSENSYVDGLAIHWYMKAPHSTMTKAHEMQPDKFILASEACNGFMPEDPSVILGDWGRGEAYGHDIIQTLRNWVVGWLDWNICLDEKGGPNWVGNFVDAPIIVNGTSDEFYKQPMYYFLGHFSKFLRPDSIRMETNVKGECHTSTGEGYVEAVAVVTAENQHVLVIHNRDTVDHNVLVRDSAISGKIVIFSMEPKSISTLVWNL</sequence>
<evidence type="ECO:0000256" key="13">
    <source>
        <dbReference type="SAM" id="SignalP"/>
    </source>
</evidence>
<evidence type="ECO:0000256" key="1">
    <source>
        <dbReference type="ARBA" id="ARBA00001013"/>
    </source>
</evidence>
<comment type="pathway">
    <text evidence="3">Sphingolipid metabolism.</text>
</comment>
<name>A0AAD4MRN7_9BILA</name>
<evidence type="ECO:0000256" key="7">
    <source>
        <dbReference type="ARBA" id="ARBA00022801"/>
    </source>
</evidence>
<feature type="domain" description="Glycosyl hydrolase family 30 TIM-barrel" evidence="14">
    <location>
        <begin position="134"/>
        <end position="475"/>
    </location>
</feature>
<evidence type="ECO:0000256" key="3">
    <source>
        <dbReference type="ARBA" id="ARBA00004991"/>
    </source>
</evidence>
<dbReference type="FunFam" id="3.20.20.80:FF:000030">
    <property type="entry name" value="Lysosomal acid glucosylceramidase"/>
    <property type="match status" value="1"/>
</dbReference>
<dbReference type="GO" id="GO:0030163">
    <property type="term" value="P:protein catabolic process"/>
    <property type="evidence" value="ECO:0007669"/>
    <property type="project" value="UniProtKB-ARBA"/>
</dbReference>
<gene>
    <name evidence="16" type="ORF">DdX_15741</name>
</gene>
<dbReference type="GO" id="GO:0010605">
    <property type="term" value="P:negative regulation of macromolecule metabolic process"/>
    <property type="evidence" value="ECO:0007669"/>
    <property type="project" value="UniProtKB-ARBA"/>
</dbReference>
<dbReference type="PANTHER" id="PTHR11069">
    <property type="entry name" value="GLUCOSYLCERAMIDASE"/>
    <property type="match status" value="1"/>
</dbReference>
<dbReference type="GO" id="GO:0005774">
    <property type="term" value="C:vacuolar membrane"/>
    <property type="evidence" value="ECO:0007669"/>
    <property type="project" value="UniProtKB-ARBA"/>
</dbReference>
<evidence type="ECO:0000256" key="2">
    <source>
        <dbReference type="ARBA" id="ARBA00004760"/>
    </source>
</evidence>
<dbReference type="EMBL" id="JAKKPZ010000106">
    <property type="protein sequence ID" value="KAI1702056.1"/>
    <property type="molecule type" value="Genomic_DNA"/>
</dbReference>
<dbReference type="GO" id="GO:0008202">
    <property type="term" value="P:steroid metabolic process"/>
    <property type="evidence" value="ECO:0007669"/>
    <property type="project" value="UniProtKB-ARBA"/>
</dbReference>
<evidence type="ECO:0000256" key="6">
    <source>
        <dbReference type="ARBA" id="ARBA00022729"/>
    </source>
</evidence>
<proteinExistence type="inferred from homology"/>
<dbReference type="GO" id="GO:0016241">
    <property type="term" value="P:regulation of macroautophagy"/>
    <property type="evidence" value="ECO:0007669"/>
    <property type="project" value="UniProtKB-ARBA"/>
</dbReference>
<evidence type="ECO:0000256" key="11">
    <source>
        <dbReference type="ARBA" id="ARBA00051345"/>
    </source>
</evidence>
<feature type="signal peptide" evidence="13">
    <location>
        <begin position="1"/>
        <end position="30"/>
    </location>
</feature>
<dbReference type="Proteomes" id="UP001201812">
    <property type="component" value="Unassembled WGS sequence"/>
</dbReference>
<dbReference type="InterPro" id="IPR033453">
    <property type="entry name" value="Glyco_hydro_30_TIM-barrel"/>
</dbReference>
<dbReference type="GO" id="GO:0004348">
    <property type="term" value="F:glucosylceramidase activity"/>
    <property type="evidence" value="ECO:0007669"/>
    <property type="project" value="UniProtKB-EC"/>
</dbReference>